<keyword evidence="4 7" id="KW-1133">Transmembrane helix</keyword>
<dbReference type="SUPFAM" id="SSF48317">
    <property type="entry name" value="Acid phosphatase/Vanadium-dependent haloperoxidase"/>
    <property type="match status" value="1"/>
</dbReference>
<feature type="transmembrane region" description="Helical" evidence="7">
    <location>
        <begin position="76"/>
        <end position="96"/>
    </location>
</feature>
<keyword evidence="3 7" id="KW-0812">Transmembrane</keyword>
<dbReference type="InterPro" id="IPR036938">
    <property type="entry name" value="PAP2/HPO_sf"/>
</dbReference>
<protein>
    <recommendedName>
        <fullName evidence="8">Phosphatidic acid phosphatase type 2/haloperoxidase domain-containing protein</fullName>
    </recommendedName>
</protein>
<evidence type="ECO:0000256" key="2">
    <source>
        <dbReference type="ARBA" id="ARBA00008816"/>
    </source>
</evidence>
<dbReference type="InterPro" id="IPR043216">
    <property type="entry name" value="PAP-like"/>
</dbReference>
<dbReference type="Pfam" id="PF01569">
    <property type="entry name" value="PAP2"/>
    <property type="match status" value="1"/>
</dbReference>
<proteinExistence type="inferred from homology"/>
<feature type="transmembrane region" description="Helical" evidence="7">
    <location>
        <begin position="122"/>
        <end position="139"/>
    </location>
</feature>
<dbReference type="PANTHER" id="PTHR10165">
    <property type="entry name" value="LIPID PHOSPHATE PHOSPHATASE"/>
    <property type="match status" value="1"/>
</dbReference>
<dbReference type="EMBL" id="JAWDJX010000060">
    <property type="protein sequence ID" value="KAK3047534.1"/>
    <property type="molecule type" value="Genomic_DNA"/>
</dbReference>
<evidence type="ECO:0000259" key="8">
    <source>
        <dbReference type="SMART" id="SM00014"/>
    </source>
</evidence>
<evidence type="ECO:0000256" key="5">
    <source>
        <dbReference type="ARBA" id="ARBA00023136"/>
    </source>
</evidence>
<evidence type="ECO:0000313" key="9">
    <source>
        <dbReference type="EMBL" id="KAK3047534.1"/>
    </source>
</evidence>
<dbReference type="GO" id="GO:0006644">
    <property type="term" value="P:phospholipid metabolic process"/>
    <property type="evidence" value="ECO:0007669"/>
    <property type="project" value="InterPro"/>
</dbReference>
<dbReference type="Proteomes" id="UP001271007">
    <property type="component" value="Unassembled WGS sequence"/>
</dbReference>
<comment type="caution">
    <text evidence="9">The sequence shown here is derived from an EMBL/GenBank/DDBJ whole genome shotgun (WGS) entry which is preliminary data.</text>
</comment>
<sequence length="395" mass="44209">MAVINQVKSFIGQLGITAVSKRLVFSYVVDWLVIMLIAGLGGLFNYVEPYKRPFSLLDLTISYPYIHPELVPVQTVLYVCGFAPAIVIALVVLLLVPGPRHCRSLNKAQIVRLKFWEFEKGWAGFCLGLAISFFITQSMKNIFGKPRPNLLARCQPDLTNIAAHQVGGYGEDISARWTLVDASICTTTNKRVLTDGFRSFPSGHSSFSWAAMFYLSLFLCSKFAITIPFLKNNTTNEVAGLRSNESNHLLAPENNTRPSTDNSQQKLTETHHLSKTSIRETAPMRNQAAAPPNHLIILAVFPVGIAVWICSTRYAEYYHFGFDIISGSLIGIVSAWFSFRWYHLPIRNGQGWAWGARNKHRAFGIGVGTANYGDEGVEWPRKRNDDIEMKAMNEV</sequence>
<evidence type="ECO:0000256" key="1">
    <source>
        <dbReference type="ARBA" id="ARBA00004141"/>
    </source>
</evidence>
<keyword evidence="10" id="KW-1185">Reference proteome</keyword>
<feature type="compositionally biased region" description="Polar residues" evidence="6">
    <location>
        <begin position="247"/>
        <end position="267"/>
    </location>
</feature>
<dbReference type="Gene3D" id="1.20.144.10">
    <property type="entry name" value="Phosphatidic acid phosphatase type 2/haloperoxidase"/>
    <property type="match status" value="1"/>
</dbReference>
<comment type="similarity">
    <text evidence="2">Belongs to the PA-phosphatase related phosphoesterase family.</text>
</comment>
<dbReference type="PANTHER" id="PTHR10165:SF154">
    <property type="entry name" value="PAP2 DOMAIN PROTEIN (AFU_ORTHOLOGUE AFUA_1G09730)"/>
    <property type="match status" value="1"/>
</dbReference>
<dbReference type="InterPro" id="IPR000326">
    <property type="entry name" value="PAP2/HPO"/>
</dbReference>
<feature type="transmembrane region" description="Helical" evidence="7">
    <location>
        <begin position="24"/>
        <end position="47"/>
    </location>
</feature>
<reference evidence="9" key="1">
    <citation type="submission" date="2023-04" db="EMBL/GenBank/DDBJ databases">
        <title>Black Yeasts Isolated from many extreme environments.</title>
        <authorList>
            <person name="Coleine C."/>
            <person name="Stajich J.E."/>
            <person name="Selbmann L."/>
        </authorList>
    </citation>
    <scope>NUCLEOTIDE SEQUENCE</scope>
    <source>
        <strain evidence="9">CCFEE 5312</strain>
    </source>
</reference>
<gene>
    <name evidence="9" type="ORF">LTR09_011038</name>
</gene>
<accession>A0AAJ0D6P8</accession>
<evidence type="ECO:0000313" key="10">
    <source>
        <dbReference type="Proteomes" id="UP001271007"/>
    </source>
</evidence>
<dbReference type="GO" id="GO:0046839">
    <property type="term" value="P:phospholipid dephosphorylation"/>
    <property type="evidence" value="ECO:0007669"/>
    <property type="project" value="TreeGrafter"/>
</dbReference>
<dbReference type="CDD" id="cd03390">
    <property type="entry name" value="PAP2_containing_1_like"/>
    <property type="match status" value="1"/>
</dbReference>
<feature type="transmembrane region" description="Helical" evidence="7">
    <location>
        <begin position="207"/>
        <end position="225"/>
    </location>
</feature>
<comment type="subcellular location">
    <subcellularLocation>
        <location evidence="1">Membrane</location>
        <topology evidence="1">Multi-pass membrane protein</topology>
    </subcellularLocation>
</comment>
<dbReference type="SMART" id="SM00014">
    <property type="entry name" value="acidPPc"/>
    <property type="match status" value="1"/>
</dbReference>
<keyword evidence="5 7" id="KW-0472">Membrane</keyword>
<dbReference type="AlphaFoldDB" id="A0AAJ0D6P8"/>
<feature type="region of interest" description="Disordered" evidence="6">
    <location>
        <begin position="247"/>
        <end position="284"/>
    </location>
</feature>
<evidence type="ECO:0000256" key="4">
    <source>
        <dbReference type="ARBA" id="ARBA00022989"/>
    </source>
</evidence>
<feature type="transmembrane region" description="Helical" evidence="7">
    <location>
        <begin position="320"/>
        <end position="339"/>
    </location>
</feature>
<evidence type="ECO:0000256" key="6">
    <source>
        <dbReference type="SAM" id="MobiDB-lite"/>
    </source>
</evidence>
<feature type="transmembrane region" description="Helical" evidence="7">
    <location>
        <begin position="295"/>
        <end position="314"/>
    </location>
</feature>
<organism evidence="9 10">
    <name type="scientific">Extremus antarcticus</name>
    <dbReference type="NCBI Taxonomy" id="702011"/>
    <lineage>
        <taxon>Eukaryota</taxon>
        <taxon>Fungi</taxon>
        <taxon>Dikarya</taxon>
        <taxon>Ascomycota</taxon>
        <taxon>Pezizomycotina</taxon>
        <taxon>Dothideomycetes</taxon>
        <taxon>Dothideomycetidae</taxon>
        <taxon>Mycosphaerellales</taxon>
        <taxon>Extremaceae</taxon>
        <taxon>Extremus</taxon>
    </lineage>
</organism>
<evidence type="ECO:0000256" key="7">
    <source>
        <dbReference type="SAM" id="Phobius"/>
    </source>
</evidence>
<dbReference type="GO" id="GO:0016020">
    <property type="term" value="C:membrane"/>
    <property type="evidence" value="ECO:0007669"/>
    <property type="project" value="UniProtKB-SubCell"/>
</dbReference>
<evidence type="ECO:0000256" key="3">
    <source>
        <dbReference type="ARBA" id="ARBA00022692"/>
    </source>
</evidence>
<name>A0AAJ0D6P8_9PEZI</name>
<dbReference type="GO" id="GO:0008195">
    <property type="term" value="F:phosphatidate phosphatase activity"/>
    <property type="evidence" value="ECO:0007669"/>
    <property type="project" value="TreeGrafter"/>
</dbReference>
<feature type="domain" description="Phosphatidic acid phosphatase type 2/haloperoxidase" evidence="8">
    <location>
        <begin position="123"/>
        <end position="339"/>
    </location>
</feature>